<evidence type="ECO:0000313" key="4">
    <source>
        <dbReference type="EMBL" id="OAH13018.1"/>
    </source>
</evidence>
<reference evidence="4 5" key="1">
    <citation type="submission" date="2015-12" db="EMBL/GenBank/DDBJ databases">
        <title>Genome sequence of Streptomyces sp. G25.</title>
        <authorList>
            <person name="Poehlein A."/>
            <person name="Roettig A."/>
            <person name="Hiessl S."/>
            <person name="Hauschild P."/>
            <person name="Schauer J."/>
            <person name="Madkour M.H."/>
            <person name="Al-Ansari A.M."/>
            <person name="Almakishah N.H."/>
            <person name="Steinbuechel A."/>
            <person name="Daniel R."/>
        </authorList>
    </citation>
    <scope>NUCLEOTIDE SEQUENCE [LARGE SCALE GENOMIC DNA]</scope>
    <source>
        <strain evidence="5">G25(2015)</strain>
    </source>
</reference>
<dbReference type="Gene3D" id="2.60.40.1260">
    <property type="entry name" value="Lamin Tail domain"/>
    <property type="match status" value="1"/>
</dbReference>
<dbReference type="PROSITE" id="PS51841">
    <property type="entry name" value="LTD"/>
    <property type="match status" value="1"/>
</dbReference>
<accession>A0A177HS78</accession>
<dbReference type="InterPro" id="IPR036415">
    <property type="entry name" value="Lamin_tail_dom_sf"/>
</dbReference>
<dbReference type="SUPFAM" id="SSF74853">
    <property type="entry name" value="Lamin A/C globular tail domain"/>
    <property type="match status" value="1"/>
</dbReference>
<dbReference type="Proteomes" id="UP000077381">
    <property type="component" value="Unassembled WGS sequence"/>
</dbReference>
<dbReference type="Pfam" id="PF00932">
    <property type="entry name" value="LTD"/>
    <property type="match status" value="1"/>
</dbReference>
<evidence type="ECO:0000259" key="3">
    <source>
        <dbReference type="PROSITE" id="PS51841"/>
    </source>
</evidence>
<dbReference type="AlphaFoldDB" id="A0A177HS78"/>
<dbReference type="InterPro" id="IPR001322">
    <property type="entry name" value="Lamin_tail_dom"/>
</dbReference>
<keyword evidence="2" id="KW-0732">Signal</keyword>
<feature type="domain" description="LTD" evidence="3">
    <location>
        <begin position="92"/>
        <end position="209"/>
    </location>
</feature>
<feature type="compositionally biased region" description="Basic and acidic residues" evidence="1">
    <location>
        <begin position="61"/>
        <end position="93"/>
    </location>
</feature>
<feature type="signal peptide" evidence="2">
    <location>
        <begin position="1"/>
        <end position="30"/>
    </location>
</feature>
<comment type="caution">
    <text evidence="4">The sequence shown here is derived from an EMBL/GenBank/DDBJ whole genome shotgun (WGS) entry which is preliminary data.</text>
</comment>
<evidence type="ECO:0000256" key="1">
    <source>
        <dbReference type="SAM" id="MobiDB-lite"/>
    </source>
</evidence>
<dbReference type="STRING" id="1716141.STSP_36650"/>
<dbReference type="EMBL" id="LOHS01000084">
    <property type="protein sequence ID" value="OAH13018.1"/>
    <property type="molecule type" value="Genomic_DNA"/>
</dbReference>
<sequence length="211" mass="23402">MSASVIARRFTAAALAAGCLVGAATVSAAAADGPGRHHRAQHSSDDFPGRHHRDPFPGDGFGRDHRDPFPGDGFGRDHRDPFPGDGRPGRHDRTPYSAVVIRDVQADSPGFDDGSNWSLNGEWVEIVNTSRRAVNLVGWTLRNEDGVRYRFGYLRLAAGSTVRVHTGVGRDTRYDVYQDRRRYVWDNRSDTAALYDDGGRLVDIVSWGRRR</sequence>
<evidence type="ECO:0000256" key="2">
    <source>
        <dbReference type="SAM" id="SignalP"/>
    </source>
</evidence>
<proteinExistence type="predicted"/>
<organism evidence="4 5">
    <name type="scientific">Streptomyces jeddahensis</name>
    <dbReference type="NCBI Taxonomy" id="1716141"/>
    <lineage>
        <taxon>Bacteria</taxon>
        <taxon>Bacillati</taxon>
        <taxon>Actinomycetota</taxon>
        <taxon>Actinomycetes</taxon>
        <taxon>Kitasatosporales</taxon>
        <taxon>Streptomycetaceae</taxon>
        <taxon>Streptomyces</taxon>
    </lineage>
</organism>
<keyword evidence="5" id="KW-1185">Reference proteome</keyword>
<feature type="region of interest" description="Disordered" evidence="1">
    <location>
        <begin position="32"/>
        <end position="93"/>
    </location>
</feature>
<dbReference type="PATRIC" id="fig|1716141.3.peg.3848"/>
<gene>
    <name evidence="4" type="ORF">STSP_36650</name>
</gene>
<name>A0A177HS78_9ACTN</name>
<evidence type="ECO:0000313" key="5">
    <source>
        <dbReference type="Proteomes" id="UP000077381"/>
    </source>
</evidence>
<dbReference type="RefSeq" id="WP_408646320.1">
    <property type="nucleotide sequence ID" value="NZ_LOHS01000084.1"/>
</dbReference>
<protein>
    <recommendedName>
        <fullName evidence="3">LTD domain-containing protein</fullName>
    </recommendedName>
</protein>
<feature type="chain" id="PRO_5008063210" description="LTD domain-containing protein" evidence="2">
    <location>
        <begin position="31"/>
        <end position="211"/>
    </location>
</feature>